<dbReference type="PANTHER" id="PTHR14859">
    <property type="entry name" value="CALCOFLUOR WHITE HYPERSENSITIVE PROTEIN PRECURSOR"/>
    <property type="match status" value="1"/>
</dbReference>
<name>A0A921NUW8_9RHOB</name>
<dbReference type="SUPFAM" id="SSF56219">
    <property type="entry name" value="DNase I-like"/>
    <property type="match status" value="1"/>
</dbReference>
<evidence type="ECO:0000259" key="1">
    <source>
        <dbReference type="Pfam" id="PF03372"/>
    </source>
</evidence>
<dbReference type="RefSeq" id="WP_159963890.1">
    <property type="nucleotide sequence ID" value="NZ_APKE01000007.1"/>
</dbReference>
<dbReference type="GO" id="GO:0006506">
    <property type="term" value="P:GPI anchor biosynthetic process"/>
    <property type="evidence" value="ECO:0007669"/>
    <property type="project" value="TreeGrafter"/>
</dbReference>
<dbReference type="GO" id="GO:0003824">
    <property type="term" value="F:catalytic activity"/>
    <property type="evidence" value="ECO:0007669"/>
    <property type="project" value="InterPro"/>
</dbReference>
<organism evidence="2 3">
    <name type="scientific">Profundibacterium mesophilum KAUST100406-0324</name>
    <dbReference type="NCBI Taxonomy" id="1037889"/>
    <lineage>
        <taxon>Bacteria</taxon>
        <taxon>Pseudomonadati</taxon>
        <taxon>Pseudomonadota</taxon>
        <taxon>Alphaproteobacteria</taxon>
        <taxon>Rhodobacterales</taxon>
        <taxon>Roseobacteraceae</taxon>
        <taxon>Profundibacterium</taxon>
    </lineage>
</organism>
<dbReference type="Gene3D" id="3.60.10.10">
    <property type="entry name" value="Endonuclease/exonuclease/phosphatase"/>
    <property type="match status" value="1"/>
</dbReference>
<dbReference type="InterPro" id="IPR005135">
    <property type="entry name" value="Endo/exonuclease/phosphatase"/>
</dbReference>
<evidence type="ECO:0000313" key="2">
    <source>
        <dbReference type="EMBL" id="KAF0677119.1"/>
    </source>
</evidence>
<dbReference type="OrthoDB" id="9813425at2"/>
<dbReference type="AlphaFoldDB" id="A0A921NUW8"/>
<dbReference type="Proteomes" id="UP000698242">
    <property type="component" value="Unassembled WGS sequence"/>
</dbReference>
<dbReference type="InterPro" id="IPR051916">
    <property type="entry name" value="GPI-anchor_lipid_remodeler"/>
</dbReference>
<accession>A0A921NUW8</accession>
<sequence>MTEHSLRIVTYNIRKAMGTDRRRDPRRIMRVLAALRADVVLLQEADRRRAPRPPALPPAELGAATGLHPVTFDHGRDSLGWHGNAVLVREGIELVARDFFDLPGLEPRGGISVDLALKGVRFKAIGVHLGLLRGARRVQISALRDMLAAGPSLPTVIGGDFNERSLRVGLGRFSPAFRILDGGATYHARRPLFALDRIALSPEFEVHGLHAATGPELPFASDHLPLVAELSLKGSPGG</sequence>
<reference evidence="2" key="1">
    <citation type="submission" date="2013-03" db="EMBL/GenBank/DDBJ databases">
        <title>Genome Sequence of the Profundibacterium mesophilum strain KAUST100406-0324T from Red Sea, a novel genus in the family Rhodobacteraceae.</title>
        <authorList>
            <person name="Essack M."/>
            <person name="Alam I."/>
            <person name="Lafi F."/>
            <person name="Alawi W."/>
            <person name="Kamanu F."/>
            <person name="Al-Suwailem A."/>
            <person name="Lee O.O."/>
            <person name="Xu Y."/>
            <person name="Bajic V."/>
            <person name="Qian P.-Y."/>
            <person name="Archer J."/>
        </authorList>
    </citation>
    <scope>NUCLEOTIDE SEQUENCE</scope>
    <source>
        <strain evidence="2">KAUST100406-0324</strain>
    </source>
</reference>
<dbReference type="GO" id="GO:0016020">
    <property type="term" value="C:membrane"/>
    <property type="evidence" value="ECO:0007669"/>
    <property type="project" value="GOC"/>
</dbReference>
<proteinExistence type="predicted"/>
<evidence type="ECO:0000313" key="3">
    <source>
        <dbReference type="Proteomes" id="UP000698242"/>
    </source>
</evidence>
<gene>
    <name evidence="2" type="ORF">PMES_00433</name>
</gene>
<dbReference type="PANTHER" id="PTHR14859:SF15">
    <property type="entry name" value="ENDONUCLEASE_EXONUCLEASE_PHOSPHATASE DOMAIN-CONTAINING PROTEIN"/>
    <property type="match status" value="1"/>
</dbReference>
<keyword evidence="3" id="KW-1185">Reference proteome</keyword>
<dbReference type="InterPro" id="IPR036691">
    <property type="entry name" value="Endo/exonu/phosph_ase_sf"/>
</dbReference>
<dbReference type="EMBL" id="APKE01000007">
    <property type="protein sequence ID" value="KAF0677119.1"/>
    <property type="molecule type" value="Genomic_DNA"/>
</dbReference>
<dbReference type="Pfam" id="PF03372">
    <property type="entry name" value="Exo_endo_phos"/>
    <property type="match status" value="1"/>
</dbReference>
<comment type="caution">
    <text evidence="2">The sequence shown here is derived from an EMBL/GenBank/DDBJ whole genome shotgun (WGS) entry which is preliminary data.</text>
</comment>
<protein>
    <submittedName>
        <fullName evidence="2">PTS system maltose and glucose-specific IIB component</fullName>
    </submittedName>
</protein>
<feature type="domain" description="Endonuclease/exonuclease/phosphatase" evidence="1">
    <location>
        <begin position="9"/>
        <end position="223"/>
    </location>
</feature>